<reference evidence="7" key="1">
    <citation type="submission" date="2021-04" db="EMBL/GenBank/DDBJ databases">
        <authorList>
            <consortium name="Wellcome Sanger Institute Data Sharing"/>
        </authorList>
    </citation>
    <scope>NUCLEOTIDE SEQUENCE [LARGE SCALE GENOMIC DNA]</scope>
</reference>
<comment type="subcellular location">
    <subcellularLocation>
        <location evidence="1">Membrane</location>
    </subcellularLocation>
</comment>
<dbReference type="InParanoid" id="A0A673W8H6"/>
<dbReference type="GO" id="GO:0005125">
    <property type="term" value="F:cytokine activity"/>
    <property type="evidence" value="ECO:0007669"/>
    <property type="project" value="UniProtKB-KW"/>
</dbReference>
<protein>
    <submittedName>
        <fullName evidence="7">TNF superfamily member 14</fullName>
    </submittedName>
</protein>
<dbReference type="SMART" id="SM00207">
    <property type="entry name" value="TNF"/>
    <property type="match status" value="1"/>
</dbReference>
<dbReference type="OMA" id="SHRRQCC"/>
<dbReference type="Gene3D" id="2.60.120.40">
    <property type="match status" value="1"/>
</dbReference>
<dbReference type="Ensembl" id="ENSSTUT00000005610.1">
    <property type="protein sequence ID" value="ENSSTUP00000005298.1"/>
    <property type="gene ID" value="ENSSTUG00000002609.1"/>
</dbReference>
<evidence type="ECO:0000313" key="7">
    <source>
        <dbReference type="Ensembl" id="ENSSTUP00000005298.1"/>
    </source>
</evidence>
<dbReference type="GO" id="GO:0005164">
    <property type="term" value="F:tumor necrosis factor receptor binding"/>
    <property type="evidence" value="ECO:0007669"/>
    <property type="project" value="InterPro"/>
</dbReference>
<keyword evidence="4 5" id="KW-0472">Membrane</keyword>
<dbReference type="PANTHER" id="PTHR11471:SF34">
    <property type="entry name" value="TUMOR NECROSIS FACTOR LIGAND SUPERFAMILY MEMBER 14"/>
    <property type="match status" value="1"/>
</dbReference>
<keyword evidence="3" id="KW-0202">Cytokine</keyword>
<keyword evidence="8" id="KW-1185">Reference proteome</keyword>
<gene>
    <name evidence="7" type="primary">LOC115204269</name>
</gene>
<dbReference type="InterPro" id="IPR006052">
    <property type="entry name" value="TNF_dom"/>
</dbReference>
<dbReference type="GO" id="GO:0016020">
    <property type="term" value="C:membrane"/>
    <property type="evidence" value="ECO:0007669"/>
    <property type="project" value="UniProtKB-SubCell"/>
</dbReference>
<dbReference type="PROSITE" id="PS50049">
    <property type="entry name" value="THD_2"/>
    <property type="match status" value="1"/>
</dbReference>
<dbReference type="GO" id="GO:0006955">
    <property type="term" value="P:immune response"/>
    <property type="evidence" value="ECO:0007669"/>
    <property type="project" value="InterPro"/>
</dbReference>
<feature type="transmembrane region" description="Helical" evidence="5">
    <location>
        <begin position="39"/>
        <end position="62"/>
    </location>
</feature>
<dbReference type="GO" id="GO:0005615">
    <property type="term" value="C:extracellular space"/>
    <property type="evidence" value="ECO:0007669"/>
    <property type="project" value="UniProtKB-KW"/>
</dbReference>
<dbReference type="Pfam" id="PF00229">
    <property type="entry name" value="TNF"/>
    <property type="match status" value="1"/>
</dbReference>
<dbReference type="FunCoup" id="A0A673W8H6">
    <property type="interactions" value="726"/>
</dbReference>
<dbReference type="KEGG" id="stru:115204269"/>
<evidence type="ECO:0000313" key="8">
    <source>
        <dbReference type="Proteomes" id="UP000472277"/>
    </source>
</evidence>
<reference evidence="7" key="2">
    <citation type="submission" date="2025-08" db="UniProtKB">
        <authorList>
            <consortium name="Ensembl"/>
        </authorList>
    </citation>
    <scope>IDENTIFICATION</scope>
</reference>
<dbReference type="OrthoDB" id="6072476at2759"/>
<keyword evidence="5" id="KW-0812">Transmembrane</keyword>
<comment type="similarity">
    <text evidence="2">Belongs to the tumor necrosis factor family.</text>
</comment>
<keyword evidence="5" id="KW-1133">Transmembrane helix</keyword>
<dbReference type="GeneTree" id="ENSGT01060000248544"/>
<evidence type="ECO:0000259" key="6">
    <source>
        <dbReference type="PROSITE" id="PS50049"/>
    </source>
</evidence>
<reference evidence="7" key="3">
    <citation type="submission" date="2025-09" db="UniProtKB">
        <authorList>
            <consortium name="Ensembl"/>
        </authorList>
    </citation>
    <scope>IDENTIFICATION</scope>
</reference>
<dbReference type="GeneID" id="115204269"/>
<name>A0A673W8H6_SALTR</name>
<evidence type="ECO:0000256" key="2">
    <source>
        <dbReference type="ARBA" id="ARBA00008670"/>
    </source>
</evidence>
<dbReference type="AlphaFoldDB" id="A0A673W8H6"/>
<organism evidence="7 8">
    <name type="scientific">Salmo trutta</name>
    <name type="common">Brown trout</name>
    <dbReference type="NCBI Taxonomy" id="8032"/>
    <lineage>
        <taxon>Eukaryota</taxon>
        <taxon>Metazoa</taxon>
        <taxon>Chordata</taxon>
        <taxon>Craniata</taxon>
        <taxon>Vertebrata</taxon>
        <taxon>Euteleostomi</taxon>
        <taxon>Actinopterygii</taxon>
        <taxon>Neopterygii</taxon>
        <taxon>Teleostei</taxon>
        <taxon>Protacanthopterygii</taxon>
        <taxon>Salmoniformes</taxon>
        <taxon>Salmonidae</taxon>
        <taxon>Salmoninae</taxon>
        <taxon>Salmo</taxon>
    </lineage>
</organism>
<evidence type="ECO:0000256" key="5">
    <source>
        <dbReference type="SAM" id="Phobius"/>
    </source>
</evidence>
<proteinExistence type="inferred from homology"/>
<dbReference type="PANTHER" id="PTHR11471">
    <property type="entry name" value="TUMOR NECROSIS FACTOR FAMILY MEMBER"/>
    <property type="match status" value="1"/>
</dbReference>
<sequence>MAEGGVPYPSVFMVDSHAAYPPLPPKPRPPGRGGAAQSLLFLLVGLALCGLAIEACFIYHLYSKQGSAVSGSAGMSIQDQEDIPKEVPPTSRPNPIVLPSKPVAHLTAGPQAPHGDGVMVWDMQTEPLLHEMEYKDGKLVIQKEGYYYVYSKIFFSEVNVAFTHSVCRTTPRYLRKDIELLKSRRYYPKSGKMISSSNSYLGGVFHFFKDDSIFVKVKNVTQVWIQSSTENVFGIYMI</sequence>
<accession>A0A673W8H6</accession>
<dbReference type="InterPro" id="IPR008983">
    <property type="entry name" value="Tumour_necrosis_fac-like_dom"/>
</dbReference>
<dbReference type="SUPFAM" id="SSF49842">
    <property type="entry name" value="TNF-like"/>
    <property type="match status" value="1"/>
</dbReference>
<dbReference type="Proteomes" id="UP000472277">
    <property type="component" value="Chromosome 1"/>
</dbReference>
<dbReference type="RefSeq" id="XP_029625571.1">
    <property type="nucleotide sequence ID" value="XM_029769711.1"/>
</dbReference>
<evidence type="ECO:0000256" key="3">
    <source>
        <dbReference type="ARBA" id="ARBA00022514"/>
    </source>
</evidence>
<feature type="domain" description="THD" evidence="6">
    <location>
        <begin position="102"/>
        <end position="238"/>
    </location>
</feature>
<evidence type="ECO:0000256" key="4">
    <source>
        <dbReference type="ARBA" id="ARBA00023136"/>
    </source>
</evidence>
<evidence type="ECO:0000256" key="1">
    <source>
        <dbReference type="ARBA" id="ARBA00004370"/>
    </source>
</evidence>